<dbReference type="Proteomes" id="UP000675881">
    <property type="component" value="Unassembled WGS sequence"/>
</dbReference>
<evidence type="ECO:0000313" key="2">
    <source>
        <dbReference type="Proteomes" id="UP000675881"/>
    </source>
</evidence>
<protein>
    <submittedName>
        <fullName evidence="1">(salmon louse) hypothetical protein</fullName>
    </submittedName>
</protein>
<dbReference type="EMBL" id="CAJNVT010000117">
    <property type="protein sequence ID" value="CAF2745890.1"/>
    <property type="molecule type" value="Genomic_DNA"/>
</dbReference>
<evidence type="ECO:0000313" key="1">
    <source>
        <dbReference type="EMBL" id="CAF2745890.1"/>
    </source>
</evidence>
<gene>
    <name evidence="1" type="ORF">LSAA_281</name>
</gene>
<organism evidence="1 2">
    <name type="scientific">Lepeophtheirus salmonis</name>
    <name type="common">Salmon louse</name>
    <name type="synonym">Caligus salmonis</name>
    <dbReference type="NCBI Taxonomy" id="72036"/>
    <lineage>
        <taxon>Eukaryota</taxon>
        <taxon>Metazoa</taxon>
        <taxon>Ecdysozoa</taxon>
        <taxon>Arthropoda</taxon>
        <taxon>Crustacea</taxon>
        <taxon>Multicrustacea</taxon>
        <taxon>Hexanauplia</taxon>
        <taxon>Copepoda</taxon>
        <taxon>Siphonostomatoida</taxon>
        <taxon>Caligidae</taxon>
        <taxon>Lepeophtheirus</taxon>
    </lineage>
</organism>
<reference evidence="1" key="1">
    <citation type="submission" date="2021-02" db="EMBL/GenBank/DDBJ databases">
        <authorList>
            <person name="Bekaert M."/>
        </authorList>
    </citation>
    <scope>NUCLEOTIDE SEQUENCE</scope>
    <source>
        <strain evidence="1">IoA-00</strain>
    </source>
</reference>
<dbReference type="AlphaFoldDB" id="A0A817FDE2"/>
<comment type="caution">
    <text evidence="1">The sequence shown here is derived from an EMBL/GenBank/DDBJ whole genome shotgun (WGS) entry which is preliminary data.</text>
</comment>
<keyword evidence="2" id="KW-1185">Reference proteome</keyword>
<sequence>MGSDKIIVNDSQAKKLLNFHALRESELLWKSNFFFHTWSGVELQVKMNSMQILREHMLLMGISNPMTKGLIHLQQVCCKKILRYSWSTLPDHKDRLAWAMFNSNETAKDFYTEEKDPQFSIQTKIF</sequence>
<proteinExistence type="predicted"/>
<accession>A0A817FDE2</accession>
<name>A0A817FDE2_LEPSM</name>